<keyword evidence="2" id="KW-1185">Reference proteome</keyword>
<dbReference type="EMBL" id="VTPC01090700">
    <property type="protein sequence ID" value="KAF2881775.1"/>
    <property type="molecule type" value="Genomic_DNA"/>
</dbReference>
<name>A0A8K0FWL1_IGNLU</name>
<evidence type="ECO:0000313" key="2">
    <source>
        <dbReference type="Proteomes" id="UP000801492"/>
    </source>
</evidence>
<organism evidence="1 2">
    <name type="scientific">Ignelater luminosus</name>
    <name type="common">Cucubano</name>
    <name type="synonym">Pyrophorus luminosus</name>
    <dbReference type="NCBI Taxonomy" id="2038154"/>
    <lineage>
        <taxon>Eukaryota</taxon>
        <taxon>Metazoa</taxon>
        <taxon>Ecdysozoa</taxon>
        <taxon>Arthropoda</taxon>
        <taxon>Hexapoda</taxon>
        <taxon>Insecta</taxon>
        <taxon>Pterygota</taxon>
        <taxon>Neoptera</taxon>
        <taxon>Endopterygota</taxon>
        <taxon>Coleoptera</taxon>
        <taxon>Polyphaga</taxon>
        <taxon>Elateriformia</taxon>
        <taxon>Elateroidea</taxon>
        <taxon>Elateridae</taxon>
        <taxon>Agrypninae</taxon>
        <taxon>Pyrophorini</taxon>
        <taxon>Ignelater</taxon>
    </lineage>
</organism>
<dbReference type="Proteomes" id="UP000801492">
    <property type="component" value="Unassembled WGS sequence"/>
</dbReference>
<gene>
    <name evidence="1" type="ORF">ILUMI_24399</name>
</gene>
<proteinExistence type="predicted"/>
<sequence length="174" mass="19589">MVSETRRIVIINLHAGIMFEARHVGRVLAPYGVVMDTASVTCNVDGYKQAGQGHERATSTLDDRLIQLSALRTRDCTAKTPQNQIQDTFVRDNEKLLKRSRAHIPATTPILTKELRLTILRFALECAGGLLRTESTFYSQINRENSLLMQDKARPHIRRVALEYCNGIGIDRLA</sequence>
<reference evidence="1" key="1">
    <citation type="submission" date="2019-08" db="EMBL/GenBank/DDBJ databases">
        <title>The genome of the North American firefly Photinus pyralis.</title>
        <authorList>
            <consortium name="Photinus pyralis genome working group"/>
            <person name="Fallon T.R."/>
            <person name="Sander Lower S.E."/>
            <person name="Weng J.-K."/>
        </authorList>
    </citation>
    <scope>NUCLEOTIDE SEQUENCE</scope>
    <source>
        <strain evidence="1">TRF0915ILg1</strain>
        <tissue evidence="1">Whole body</tissue>
    </source>
</reference>
<accession>A0A8K0FWL1</accession>
<comment type="caution">
    <text evidence="1">The sequence shown here is derived from an EMBL/GenBank/DDBJ whole genome shotgun (WGS) entry which is preliminary data.</text>
</comment>
<evidence type="ECO:0000313" key="1">
    <source>
        <dbReference type="EMBL" id="KAF2881775.1"/>
    </source>
</evidence>
<protein>
    <submittedName>
        <fullName evidence="1">Uncharacterized protein</fullName>
    </submittedName>
</protein>
<dbReference type="AlphaFoldDB" id="A0A8K0FWL1"/>